<dbReference type="EMBL" id="BKCJ010009585">
    <property type="protein sequence ID" value="GEU87648.1"/>
    <property type="molecule type" value="Genomic_DNA"/>
</dbReference>
<feature type="domain" description="RRM" evidence="3">
    <location>
        <begin position="39"/>
        <end position="116"/>
    </location>
</feature>
<evidence type="ECO:0000256" key="1">
    <source>
        <dbReference type="PROSITE-ProRule" id="PRU00176"/>
    </source>
</evidence>
<protein>
    <submittedName>
        <fullName evidence="4">RNA-directed DNA polymerase, eukaryota</fullName>
    </submittedName>
</protein>
<accession>A0A6L2NMV7</accession>
<dbReference type="PROSITE" id="PS50102">
    <property type="entry name" value="RRM"/>
    <property type="match status" value="1"/>
</dbReference>
<keyword evidence="1" id="KW-0694">RNA-binding</keyword>
<dbReference type="Pfam" id="PF00076">
    <property type="entry name" value="RRM_1"/>
    <property type="match status" value="1"/>
</dbReference>
<feature type="compositionally biased region" description="Polar residues" evidence="2">
    <location>
        <begin position="386"/>
        <end position="402"/>
    </location>
</feature>
<evidence type="ECO:0000259" key="3">
    <source>
        <dbReference type="PROSITE" id="PS50102"/>
    </source>
</evidence>
<dbReference type="Gene3D" id="3.30.70.330">
    <property type="match status" value="1"/>
</dbReference>
<proteinExistence type="predicted"/>
<dbReference type="CDD" id="cd00590">
    <property type="entry name" value="RRM_SF"/>
    <property type="match status" value="1"/>
</dbReference>
<dbReference type="InterPro" id="IPR035979">
    <property type="entry name" value="RBD_domain_sf"/>
</dbReference>
<feature type="region of interest" description="Disordered" evidence="2">
    <location>
        <begin position="378"/>
        <end position="402"/>
    </location>
</feature>
<reference evidence="4" key="1">
    <citation type="journal article" date="2019" name="Sci. Rep.">
        <title>Draft genome of Tanacetum cinerariifolium, the natural source of mosquito coil.</title>
        <authorList>
            <person name="Yamashiro T."/>
            <person name="Shiraishi A."/>
            <person name="Satake H."/>
            <person name="Nakayama K."/>
        </authorList>
    </citation>
    <scope>NUCLEOTIDE SEQUENCE</scope>
</reference>
<keyword evidence="4" id="KW-0695">RNA-directed DNA polymerase</keyword>
<dbReference type="SMART" id="SM00360">
    <property type="entry name" value="RRM"/>
    <property type="match status" value="1"/>
</dbReference>
<dbReference type="PANTHER" id="PTHR33116">
    <property type="entry name" value="REVERSE TRANSCRIPTASE ZINC-BINDING DOMAIN-CONTAINING PROTEIN-RELATED-RELATED"/>
    <property type="match status" value="1"/>
</dbReference>
<organism evidence="4">
    <name type="scientific">Tanacetum cinerariifolium</name>
    <name type="common">Dalmatian daisy</name>
    <name type="synonym">Chrysanthemum cinerariifolium</name>
    <dbReference type="NCBI Taxonomy" id="118510"/>
    <lineage>
        <taxon>Eukaryota</taxon>
        <taxon>Viridiplantae</taxon>
        <taxon>Streptophyta</taxon>
        <taxon>Embryophyta</taxon>
        <taxon>Tracheophyta</taxon>
        <taxon>Spermatophyta</taxon>
        <taxon>Magnoliopsida</taxon>
        <taxon>eudicotyledons</taxon>
        <taxon>Gunneridae</taxon>
        <taxon>Pentapetalae</taxon>
        <taxon>asterids</taxon>
        <taxon>campanulids</taxon>
        <taxon>Asterales</taxon>
        <taxon>Asteraceae</taxon>
        <taxon>Asteroideae</taxon>
        <taxon>Anthemideae</taxon>
        <taxon>Anthemidinae</taxon>
        <taxon>Tanacetum</taxon>
    </lineage>
</organism>
<gene>
    <name evidence="4" type="ORF">Tci_059626</name>
</gene>
<evidence type="ECO:0000313" key="4">
    <source>
        <dbReference type="EMBL" id="GEU87648.1"/>
    </source>
</evidence>
<name>A0A6L2NMV7_TANCI</name>
<dbReference type="GO" id="GO:0003723">
    <property type="term" value="F:RNA binding"/>
    <property type="evidence" value="ECO:0007669"/>
    <property type="project" value="UniProtKB-UniRule"/>
</dbReference>
<dbReference type="SUPFAM" id="SSF54928">
    <property type="entry name" value="RNA-binding domain, RBD"/>
    <property type="match status" value="1"/>
</dbReference>
<dbReference type="PANTHER" id="PTHR33116:SF78">
    <property type="entry name" value="OS12G0587133 PROTEIN"/>
    <property type="match status" value="1"/>
</dbReference>
<dbReference type="Gene3D" id="3.60.10.10">
    <property type="entry name" value="Endonuclease/exonuclease/phosphatase"/>
    <property type="match status" value="1"/>
</dbReference>
<evidence type="ECO:0000256" key="2">
    <source>
        <dbReference type="SAM" id="MobiDB-lite"/>
    </source>
</evidence>
<comment type="caution">
    <text evidence="4">The sequence shown here is derived from an EMBL/GenBank/DDBJ whole genome shotgun (WGS) entry which is preliminary data.</text>
</comment>
<dbReference type="InterPro" id="IPR012677">
    <property type="entry name" value="Nucleotide-bd_a/b_plait_sf"/>
</dbReference>
<dbReference type="GO" id="GO:0003964">
    <property type="term" value="F:RNA-directed DNA polymerase activity"/>
    <property type="evidence" value="ECO:0007669"/>
    <property type="project" value="UniProtKB-KW"/>
</dbReference>
<keyword evidence="4" id="KW-0808">Transferase</keyword>
<sequence length="1083" mass="121606">MGDNDWKEVNHKKRRSVFDRLKPSPSQYSKFDDLAKVSLSVYVANFPSHLTVQELWNICGKVGTLADVFIASRKNKLGQMFAFCRFIKVDNSDSLIEALANTWVGKLRLHAKVARFNRKVANAPKVAANSKVVSPIRQDTNANSYAFAVKGRPVVGNSKETSSVNERGGDPNTAMEIPLFDTNEFPFVVLGCYQVFRSIANARTLCRTEGFADVDIKYLGELIFATIYVTVRKLTYAIRVRELCSWTPSFTWETSDCEDEFIADSDDLDDKNANDNLANGLFGDNVVVNGDDLVYDNNGPCHLRNSPFPPGFPPAVDAHSSASDQENVSYKVSPCDKNANDNLANGLFGDNVVVNGDDRVYDNNGPCHLRNSPFPPGFPPAVDAHSSASDQENVSYKVSPASDPNSFSRKSEGFSVIEKLEETIKVGLALGLNMKGCESTLTSLIANIGAPIVNFLTLQETKMDHVDPWVLRQDCGSPSKVRIKWVAVYAPQDLARKIALWESIINLLNNWDGISITMGDFNEVREAGEHFGSCYNERHSDIFNNFIARASLNDVPLGGYKFTWTDKWGSKMSKIDRFLVSDMIYETFPTTSCVILEKGIPDHRPILMKEMVPDFGPTPFCLISFKKKLQNLKGVIRLWAAIQRATSSSIKKEHLLRLSSIDIKIDQGRGQGYSPKYLESNGPWKFLKKNWRQHSIKGIRRNGIWIDNPDTIKEEFKNHFQERFHLPIGFPSTSVVDMDNHLSRVQSDFLEHDFSRDEIKWAVWDCGGDRAPGLDGEMMAWHRKNKKQLMVFKVDFEKAFDSLKWDYLDLVMVKFGFGCKWRAWIKGCLRNARSSVLVNGSPSKEFEIFRGLSLSGIGMSHDDILHMANIIGCGATTLPFKYLGDPVGCIMSRCSYWDPIINKFSSRLDLWKARLLSVGGRLTLIKSVLGSLSIYFMSLYKVPSSVCNRLESMRNHFFIGADLGEKKMTWVNWKKCLASKKMGGLGIGSIFALNVGFLFKWVWRFFCNPPDLWIKVIKEFYGPHGGLLGGAEMSQLDGLCSFIANVDLSNHGDSWSWAPAVAKGFSVASIRSYLDLRILYSSP</sequence>
<dbReference type="InterPro" id="IPR036691">
    <property type="entry name" value="Endo/exonu/phosph_ase_sf"/>
</dbReference>
<dbReference type="AlphaFoldDB" id="A0A6L2NMV7"/>
<dbReference type="InterPro" id="IPR000504">
    <property type="entry name" value="RRM_dom"/>
</dbReference>
<keyword evidence="4" id="KW-0548">Nucleotidyltransferase</keyword>
<dbReference type="SUPFAM" id="SSF56219">
    <property type="entry name" value="DNase I-like"/>
    <property type="match status" value="1"/>
</dbReference>